<sequence>MIKVIGINFSNANRTYYFAPGKTNVKKNDYVIVETERGMQYGQAVTDVLDMPKEKVFLPLKEIIRVANKEDFKINKKNQADSKKALEYAKELVKQENLDMKIFEASYTFDRKKLIFKFIADERVDFRRLAKLLASKYKTRIELRQIGVRDKAKEIGGLGPCGRPLCCSTFLTTFDSVSINMAKNQGIALNPTKINGACGRLLCCLGYEDDTYTYYKKDFPKVGQYVEKDGKKGRVSELNVLKGTYKIKISDDEEVEISVAENGSSK</sequence>
<protein>
    <submittedName>
        <fullName evidence="2">Stage 0 sporulation family protein</fullName>
    </submittedName>
</protein>
<gene>
    <name evidence="2" type="ORF">IAB68_04290</name>
</gene>
<dbReference type="InterPro" id="IPR007557">
    <property type="entry name" value="PSP1_C"/>
</dbReference>
<dbReference type="GO" id="GO:0005737">
    <property type="term" value="C:cytoplasm"/>
    <property type="evidence" value="ECO:0007669"/>
    <property type="project" value="TreeGrafter"/>
</dbReference>
<dbReference type="AlphaFoldDB" id="A0A9D1IP52"/>
<dbReference type="NCBIfam" id="NF041131">
    <property type="entry name" value="RicT_YaaT_fam"/>
    <property type="match status" value="1"/>
</dbReference>
<dbReference type="PANTHER" id="PTHR43830">
    <property type="entry name" value="PROTEIN PSP1"/>
    <property type="match status" value="1"/>
</dbReference>
<dbReference type="PANTHER" id="PTHR43830:SF3">
    <property type="entry name" value="PROTEIN PSP1"/>
    <property type="match status" value="1"/>
</dbReference>
<organism evidence="2 3">
    <name type="scientific">Candidatus Aphodocola excrementigallinarum</name>
    <dbReference type="NCBI Taxonomy" id="2840670"/>
    <lineage>
        <taxon>Bacteria</taxon>
        <taxon>Bacillati</taxon>
        <taxon>Bacillota</taxon>
        <taxon>Bacilli</taxon>
        <taxon>Candidatus Aphodocola</taxon>
    </lineage>
</organism>
<dbReference type="Proteomes" id="UP000824074">
    <property type="component" value="Unassembled WGS sequence"/>
</dbReference>
<reference evidence="2" key="2">
    <citation type="journal article" date="2021" name="PeerJ">
        <title>Extensive microbial diversity within the chicken gut microbiome revealed by metagenomics and culture.</title>
        <authorList>
            <person name="Gilroy R."/>
            <person name="Ravi A."/>
            <person name="Getino M."/>
            <person name="Pursley I."/>
            <person name="Horton D.L."/>
            <person name="Alikhan N.F."/>
            <person name="Baker D."/>
            <person name="Gharbi K."/>
            <person name="Hall N."/>
            <person name="Watson M."/>
            <person name="Adriaenssens E.M."/>
            <person name="Foster-Nyarko E."/>
            <person name="Jarju S."/>
            <person name="Secka A."/>
            <person name="Antonio M."/>
            <person name="Oren A."/>
            <person name="Chaudhuri R.R."/>
            <person name="La Ragione R."/>
            <person name="Hildebrand F."/>
            <person name="Pallen M.J."/>
        </authorList>
    </citation>
    <scope>NUCLEOTIDE SEQUENCE</scope>
    <source>
        <strain evidence="2">CHK193-30670</strain>
    </source>
</reference>
<evidence type="ECO:0000313" key="2">
    <source>
        <dbReference type="EMBL" id="HIU40500.1"/>
    </source>
</evidence>
<reference evidence="2" key="1">
    <citation type="submission" date="2020-10" db="EMBL/GenBank/DDBJ databases">
        <authorList>
            <person name="Gilroy R."/>
        </authorList>
    </citation>
    <scope>NUCLEOTIDE SEQUENCE</scope>
    <source>
        <strain evidence="2">CHK193-30670</strain>
    </source>
</reference>
<proteinExistence type="predicted"/>
<name>A0A9D1IP52_9FIRM</name>
<accession>A0A9D1IP52</accession>
<comment type="caution">
    <text evidence="2">The sequence shown here is derived from an EMBL/GenBank/DDBJ whole genome shotgun (WGS) entry which is preliminary data.</text>
</comment>
<dbReference type="Pfam" id="PF04468">
    <property type="entry name" value="PSP1"/>
    <property type="match status" value="1"/>
</dbReference>
<dbReference type="PROSITE" id="PS51411">
    <property type="entry name" value="PSP1_C"/>
    <property type="match status" value="1"/>
</dbReference>
<feature type="domain" description="PSP1 C-terminal" evidence="1">
    <location>
        <begin position="61"/>
        <end position="146"/>
    </location>
</feature>
<dbReference type="InterPro" id="IPR047767">
    <property type="entry name" value="PSP1-like"/>
</dbReference>
<evidence type="ECO:0000313" key="3">
    <source>
        <dbReference type="Proteomes" id="UP000824074"/>
    </source>
</evidence>
<dbReference type="EMBL" id="DVMT01000043">
    <property type="protein sequence ID" value="HIU40500.1"/>
    <property type="molecule type" value="Genomic_DNA"/>
</dbReference>
<evidence type="ECO:0000259" key="1">
    <source>
        <dbReference type="PROSITE" id="PS51411"/>
    </source>
</evidence>